<evidence type="ECO:0000313" key="1">
    <source>
        <dbReference type="EMBL" id="RXM29256.1"/>
    </source>
</evidence>
<dbReference type="Proteomes" id="UP000289886">
    <property type="component" value="Unassembled WGS sequence"/>
</dbReference>
<evidence type="ECO:0000313" key="2">
    <source>
        <dbReference type="Proteomes" id="UP000289886"/>
    </source>
</evidence>
<dbReference type="AlphaFoldDB" id="A0A444U215"/>
<gene>
    <name evidence="1" type="ORF">EOD39_2353</name>
</gene>
<comment type="caution">
    <text evidence="1">The sequence shown here is derived from an EMBL/GenBank/DDBJ whole genome shotgun (WGS) entry which is preliminary data.</text>
</comment>
<accession>A0A444U215</accession>
<sequence length="76" mass="8742">MCAASSRHARKTPAAPIPKLEAFEDFKSERESEINRILKENKSVLEKRKKAKELMDINYTKQALLAKKQDLQLQGE</sequence>
<keyword evidence="2" id="KW-1185">Reference proteome</keyword>
<dbReference type="EMBL" id="SCEB01215499">
    <property type="protein sequence ID" value="RXM29256.1"/>
    <property type="molecule type" value="Genomic_DNA"/>
</dbReference>
<protein>
    <submittedName>
        <fullName evidence="1">Kinesin-like protein KIF9</fullName>
    </submittedName>
</protein>
<proteinExistence type="predicted"/>
<name>A0A444U215_ACIRT</name>
<organism evidence="1 2">
    <name type="scientific">Acipenser ruthenus</name>
    <name type="common">Sterlet sturgeon</name>
    <dbReference type="NCBI Taxonomy" id="7906"/>
    <lineage>
        <taxon>Eukaryota</taxon>
        <taxon>Metazoa</taxon>
        <taxon>Chordata</taxon>
        <taxon>Craniata</taxon>
        <taxon>Vertebrata</taxon>
        <taxon>Euteleostomi</taxon>
        <taxon>Actinopterygii</taxon>
        <taxon>Chondrostei</taxon>
        <taxon>Acipenseriformes</taxon>
        <taxon>Acipenseridae</taxon>
        <taxon>Acipenser</taxon>
    </lineage>
</organism>
<reference evidence="1 2" key="1">
    <citation type="submission" date="2019-01" db="EMBL/GenBank/DDBJ databases">
        <title>Draft Genome and Complete Hox-Cluster Characterization of the Sterlet Sturgeon (Acipenser ruthenus).</title>
        <authorList>
            <person name="Wei Q."/>
        </authorList>
    </citation>
    <scope>NUCLEOTIDE SEQUENCE [LARGE SCALE GENOMIC DNA]</scope>
    <source>
        <strain evidence="1">WHYD16114868_AA</strain>
        <tissue evidence="1">Blood</tissue>
    </source>
</reference>